<dbReference type="Pfam" id="PF13649">
    <property type="entry name" value="Methyltransf_25"/>
    <property type="match status" value="1"/>
</dbReference>
<dbReference type="InterPro" id="IPR029063">
    <property type="entry name" value="SAM-dependent_MTases_sf"/>
</dbReference>
<dbReference type="InParanoid" id="A0A316YJ59"/>
<dbReference type="InterPro" id="IPR041698">
    <property type="entry name" value="Methyltransf_25"/>
</dbReference>
<dbReference type="GeneID" id="37046014"/>
<dbReference type="Gene3D" id="3.40.50.150">
    <property type="entry name" value="Vaccinia Virus protein VP39"/>
    <property type="match status" value="1"/>
</dbReference>
<accession>A0A316YJ59</accession>
<reference evidence="2 3" key="1">
    <citation type="journal article" date="2018" name="Mol. Biol. Evol.">
        <title>Broad Genomic Sampling Reveals a Smut Pathogenic Ancestry of the Fungal Clade Ustilaginomycotina.</title>
        <authorList>
            <person name="Kijpornyongpan T."/>
            <person name="Mondo S.J."/>
            <person name="Barry K."/>
            <person name="Sandor L."/>
            <person name="Lee J."/>
            <person name="Lipzen A."/>
            <person name="Pangilinan J."/>
            <person name="LaButti K."/>
            <person name="Hainaut M."/>
            <person name="Henrissat B."/>
            <person name="Grigoriev I.V."/>
            <person name="Spatafora J.W."/>
            <person name="Aime M.C."/>
        </authorList>
    </citation>
    <scope>NUCLEOTIDE SEQUENCE [LARGE SCALE GENOMIC DNA]</scope>
    <source>
        <strain evidence="2 3">MCA 4198</strain>
    </source>
</reference>
<dbReference type="RefSeq" id="XP_025376052.1">
    <property type="nucleotide sequence ID" value="XM_025524098.1"/>
</dbReference>
<dbReference type="Proteomes" id="UP000245768">
    <property type="component" value="Unassembled WGS sequence"/>
</dbReference>
<gene>
    <name evidence="2" type="ORF">FA10DRAFT_286759</name>
</gene>
<dbReference type="EMBL" id="KZ819637">
    <property type="protein sequence ID" value="PWN88854.1"/>
    <property type="molecule type" value="Genomic_DNA"/>
</dbReference>
<dbReference type="STRING" id="215250.A0A316YJ59"/>
<protein>
    <recommendedName>
        <fullName evidence="1">Methyltransferase domain-containing protein</fullName>
    </recommendedName>
</protein>
<sequence>MTSSRHFHNVEQYLLPADADETQRLSLQHRVVVRAFGGKLWSGPPSLQALQGADVLDSGTGNGIWLSDLERRLAEGGVAPGHLIGVDLSDRQFPSASPRRLATLQVADILNLPAEWTGRFSLVHQRLLVAGLSGAQWKTCLGQLLRVLQPDTGCVELIETGHFAHPYPAGSPGDVLMRVLRQTFAKRGLVFDILARLGDWLAEAGFVDVAVTTVEIPMSRRREDGHEAGENFFRGLLGLQEAAVQSGAIASRQDYIELMDRVRAQWDADDTCNTFAAFSARRPAT</sequence>
<keyword evidence="3" id="KW-1185">Reference proteome</keyword>
<evidence type="ECO:0000313" key="3">
    <source>
        <dbReference type="Proteomes" id="UP000245768"/>
    </source>
</evidence>
<dbReference type="AlphaFoldDB" id="A0A316YJ59"/>
<name>A0A316YJ59_9BASI</name>
<dbReference type="PANTHER" id="PTHR43591">
    <property type="entry name" value="METHYLTRANSFERASE"/>
    <property type="match status" value="1"/>
</dbReference>
<organism evidence="2 3">
    <name type="scientific">Acaromyces ingoldii</name>
    <dbReference type="NCBI Taxonomy" id="215250"/>
    <lineage>
        <taxon>Eukaryota</taxon>
        <taxon>Fungi</taxon>
        <taxon>Dikarya</taxon>
        <taxon>Basidiomycota</taxon>
        <taxon>Ustilaginomycotina</taxon>
        <taxon>Exobasidiomycetes</taxon>
        <taxon>Exobasidiales</taxon>
        <taxon>Cryptobasidiaceae</taxon>
        <taxon>Acaromyces</taxon>
    </lineage>
</organism>
<dbReference type="SUPFAM" id="SSF53335">
    <property type="entry name" value="S-adenosyl-L-methionine-dependent methyltransferases"/>
    <property type="match status" value="1"/>
</dbReference>
<feature type="domain" description="Methyltransferase" evidence="1">
    <location>
        <begin position="55"/>
        <end position="151"/>
    </location>
</feature>
<dbReference type="OrthoDB" id="184880at2759"/>
<evidence type="ECO:0000313" key="2">
    <source>
        <dbReference type="EMBL" id="PWN88854.1"/>
    </source>
</evidence>
<evidence type="ECO:0000259" key="1">
    <source>
        <dbReference type="Pfam" id="PF13649"/>
    </source>
</evidence>
<proteinExistence type="predicted"/>